<dbReference type="SUPFAM" id="SSF54593">
    <property type="entry name" value="Glyoxalase/Bleomycin resistance protein/Dihydroxybiphenyl dioxygenase"/>
    <property type="match status" value="1"/>
</dbReference>
<dbReference type="InterPro" id="IPR029068">
    <property type="entry name" value="Glyas_Bleomycin-R_OHBP_Dase"/>
</dbReference>
<dbReference type="Pfam" id="PF13669">
    <property type="entry name" value="Glyoxalase_4"/>
    <property type="match status" value="1"/>
</dbReference>
<feature type="domain" description="VOC" evidence="1">
    <location>
        <begin position="7"/>
        <end position="150"/>
    </location>
</feature>
<sequence length="359" mass="38855">MGILPPTLHHVGLVIRDLDAISAGYAELLGLDTWNVTDLGELTTGARVRGAHTQVTGRLGVGVAPWGDSFWLIEPGKGRSTYKDFQATNGHGIHHLGFAVEAAELQPTVDAFDRLGASVAQSYEVTGVGSVTEIDTRALLGGYYIQLVTPSGPDAFVVPEGRAVDLSRSYARPDGLGPLPVPRGIQHFGVVVRDMVERVDAHGNVFGISDWVVQNWRTEPGSLESPTFEGRPVDHEYFAAASPLDGPLGFEVVQPTLGPSDYKENFLNLVGQGIHHMNLVGLDDHAHWLRLRDWLQSAGVSVCMSGDLMGGAAEFYYIDTRKRLGGVVVECFGMDPNADLTQMKQRGPYYRISKEPAPA</sequence>
<dbReference type="InterPro" id="IPR037523">
    <property type="entry name" value="VOC_core"/>
</dbReference>
<reference evidence="2 3" key="1">
    <citation type="journal article" date="2019" name="Int. J. Syst. Evol. Microbiol.">
        <title>The Global Catalogue of Microorganisms (GCM) 10K type strain sequencing project: providing services to taxonomists for standard genome sequencing and annotation.</title>
        <authorList>
            <consortium name="The Broad Institute Genomics Platform"/>
            <consortium name="The Broad Institute Genome Sequencing Center for Infectious Disease"/>
            <person name="Wu L."/>
            <person name="Ma J."/>
        </authorList>
    </citation>
    <scope>NUCLEOTIDE SEQUENCE [LARGE SCALE GENOMIC DNA]</scope>
    <source>
        <strain evidence="2 3">JCM 16009</strain>
    </source>
</reference>
<comment type="caution">
    <text evidence="2">The sequence shown here is derived from an EMBL/GenBank/DDBJ whole genome shotgun (WGS) entry which is preliminary data.</text>
</comment>
<dbReference type="Gene3D" id="3.10.180.10">
    <property type="entry name" value="2,3-Dihydroxybiphenyl 1,2-Dioxygenase, domain 1"/>
    <property type="match status" value="2"/>
</dbReference>
<dbReference type="RefSeq" id="WP_344418037.1">
    <property type="nucleotide sequence ID" value="NZ_BAAAQK010000009.1"/>
</dbReference>
<gene>
    <name evidence="2" type="ORF">GCM10009836_35830</name>
</gene>
<keyword evidence="3" id="KW-1185">Reference proteome</keyword>
<proteinExistence type="predicted"/>
<organism evidence="2 3">
    <name type="scientific">Pseudonocardia ailaonensis</name>
    <dbReference type="NCBI Taxonomy" id="367279"/>
    <lineage>
        <taxon>Bacteria</taxon>
        <taxon>Bacillati</taxon>
        <taxon>Actinomycetota</taxon>
        <taxon>Actinomycetes</taxon>
        <taxon>Pseudonocardiales</taxon>
        <taxon>Pseudonocardiaceae</taxon>
        <taxon>Pseudonocardia</taxon>
    </lineage>
</organism>
<evidence type="ECO:0000313" key="3">
    <source>
        <dbReference type="Proteomes" id="UP001500449"/>
    </source>
</evidence>
<dbReference type="Proteomes" id="UP001500449">
    <property type="component" value="Unassembled WGS sequence"/>
</dbReference>
<protein>
    <recommendedName>
        <fullName evidence="1">VOC domain-containing protein</fullName>
    </recommendedName>
</protein>
<dbReference type="EMBL" id="BAAAQK010000009">
    <property type="protein sequence ID" value="GAA1852565.1"/>
    <property type="molecule type" value="Genomic_DNA"/>
</dbReference>
<accession>A0ABN2N5R7</accession>
<evidence type="ECO:0000313" key="2">
    <source>
        <dbReference type="EMBL" id="GAA1852565.1"/>
    </source>
</evidence>
<evidence type="ECO:0000259" key="1">
    <source>
        <dbReference type="PROSITE" id="PS51819"/>
    </source>
</evidence>
<dbReference type="PROSITE" id="PS51819">
    <property type="entry name" value="VOC"/>
    <property type="match status" value="1"/>
</dbReference>
<name>A0ABN2N5R7_9PSEU</name>